<dbReference type="GO" id="GO:0019867">
    <property type="term" value="C:outer membrane"/>
    <property type="evidence" value="ECO:0007669"/>
    <property type="project" value="InterPro"/>
</dbReference>
<dbReference type="InterPro" id="IPR038347">
    <property type="entry name" value="TyeA_sf"/>
</dbReference>
<dbReference type="Gene3D" id="1.20.1280.80">
    <property type="match status" value="1"/>
</dbReference>
<dbReference type="SUPFAM" id="SSF140591">
    <property type="entry name" value="Type III secretion system domain"/>
    <property type="match status" value="1"/>
</dbReference>
<dbReference type="RefSeq" id="WP_001273445.1">
    <property type="nucleotide sequence ID" value="NZ_ABHU01000002.1"/>
</dbReference>
<feature type="domain" description="Hypersensitivity response secretion-like HrpJ" evidence="1">
    <location>
        <begin position="56"/>
        <end position="211"/>
    </location>
</feature>
<evidence type="ECO:0000313" key="2">
    <source>
        <dbReference type="EMBL" id="EDU92756.1"/>
    </source>
</evidence>
<dbReference type="EMBL" id="ABHU01000002">
    <property type="protein sequence ID" value="EDU92756.1"/>
    <property type="molecule type" value="Genomic_DNA"/>
</dbReference>
<gene>
    <name evidence="2" type="ORF">ECH7EC869_1704</name>
</gene>
<dbReference type="Pfam" id="PF07201">
    <property type="entry name" value="HrpJ"/>
    <property type="match status" value="1"/>
</dbReference>
<dbReference type="InterPro" id="IPR013351">
    <property type="entry name" value="T3SS_TyeA-rel"/>
</dbReference>
<dbReference type="BioCyc" id="ECOL478008-HMP:G76-486799-MONOMER"/>
<organism evidence="2 3">
    <name type="scientific">Escherichia coli O157:H7 (strain EC869)</name>
    <dbReference type="NCBI Taxonomy" id="478008"/>
    <lineage>
        <taxon>Bacteria</taxon>
        <taxon>Pseudomonadati</taxon>
        <taxon>Pseudomonadota</taxon>
        <taxon>Gammaproteobacteria</taxon>
        <taxon>Enterobacterales</taxon>
        <taxon>Enterobacteriaceae</taxon>
        <taxon>Escherichia</taxon>
    </lineage>
</organism>
<protein>
    <submittedName>
        <fullName evidence="2">SepL</fullName>
    </submittedName>
</protein>
<dbReference type="AlphaFoldDB" id="A0A0H3PTG7"/>
<proteinExistence type="predicted"/>
<reference evidence="2 3" key="1">
    <citation type="journal article" date="2011" name="Appl. Environ. Microbiol.">
        <title>Genome signatures of Escherichia coli O157:H7 isolates from the bovine host reservoir.</title>
        <authorList>
            <person name="Eppinger M."/>
            <person name="Mammel M.K."/>
            <person name="Leclerc J.E."/>
            <person name="Ravel J."/>
            <person name="Cebula T.A."/>
        </authorList>
    </citation>
    <scope>NUCLEOTIDE SEQUENCE [LARGE SCALE GENOMIC DNA]</scope>
    <source>
        <strain evidence="2 3">EC869</strain>
    </source>
</reference>
<dbReference type="Proteomes" id="UP000004641">
    <property type="component" value="Unassembled WGS sequence"/>
</dbReference>
<name>A0A0H3PTG7_ECO5C</name>
<evidence type="ECO:0000259" key="1">
    <source>
        <dbReference type="Pfam" id="PF07201"/>
    </source>
</evidence>
<accession>A0A0H3PTG7</accession>
<dbReference type="NCBIfam" id="TIGR02511">
    <property type="entry name" value="type_III_tyeA"/>
    <property type="match status" value="1"/>
</dbReference>
<sequence>MANGIEFNQNPASVFNSNSLDFELESQQLTQKNSSNISSPLINLQNELAMITSSSLSETIEGLSLGYRKGSARKEEEGSTIEKLLNDMQELLTLTDSDKIKELSLKNSGLLEQHDPTLAMFGNMPKGEIVALISSLLQSKFVKIELKKKYARLLLDLLGEDDWELALLSWLGVGELNQEGIQKIKKLYEKAKDEDSENGASLLDWFMEIKDLPEREKHLKVIIRALSFDLSYMSSFEDKVKTSSIISDLCRVIIFLSLDNYADIISISIKKDKDIILNEVLSIIEHVWLTEDWLLESPSRVSIVEDKHIYYFHLLKDFFTSLPDACFIDSEQRENALLMIGKVIDYKEEII</sequence>
<dbReference type="GO" id="GO:0046903">
    <property type="term" value="P:secretion"/>
    <property type="evidence" value="ECO:0007669"/>
    <property type="project" value="InterPro"/>
</dbReference>
<dbReference type="InterPro" id="IPR010812">
    <property type="entry name" value="HrpJ-like"/>
</dbReference>
<evidence type="ECO:0000313" key="3">
    <source>
        <dbReference type="Proteomes" id="UP000004641"/>
    </source>
</evidence>
<comment type="caution">
    <text evidence="2">The sequence shown here is derived from an EMBL/GenBank/DDBJ whole genome shotgun (WGS) entry which is preliminary data.</text>
</comment>